<organism evidence="1">
    <name type="scientific">Arundo donax</name>
    <name type="common">Giant reed</name>
    <name type="synonym">Donax arundinaceus</name>
    <dbReference type="NCBI Taxonomy" id="35708"/>
    <lineage>
        <taxon>Eukaryota</taxon>
        <taxon>Viridiplantae</taxon>
        <taxon>Streptophyta</taxon>
        <taxon>Embryophyta</taxon>
        <taxon>Tracheophyta</taxon>
        <taxon>Spermatophyta</taxon>
        <taxon>Magnoliopsida</taxon>
        <taxon>Liliopsida</taxon>
        <taxon>Poales</taxon>
        <taxon>Poaceae</taxon>
        <taxon>PACMAD clade</taxon>
        <taxon>Arundinoideae</taxon>
        <taxon>Arundineae</taxon>
        <taxon>Arundo</taxon>
    </lineage>
</organism>
<protein>
    <submittedName>
        <fullName evidence="1">Uncharacterized protein</fullName>
    </submittedName>
</protein>
<proteinExistence type="predicted"/>
<name>A0A0A9GGJ9_ARUDO</name>
<reference evidence="1" key="1">
    <citation type="submission" date="2014-09" db="EMBL/GenBank/DDBJ databases">
        <authorList>
            <person name="Magalhaes I.L.F."/>
            <person name="Oliveira U."/>
            <person name="Santos F.R."/>
            <person name="Vidigal T.H.D.A."/>
            <person name="Brescovit A.D."/>
            <person name="Santos A.J."/>
        </authorList>
    </citation>
    <scope>NUCLEOTIDE SEQUENCE</scope>
    <source>
        <tissue evidence="1">Shoot tissue taken approximately 20 cm above the soil surface</tissue>
    </source>
</reference>
<dbReference type="EMBL" id="GBRH01178083">
    <property type="protein sequence ID" value="JAE19813.1"/>
    <property type="molecule type" value="Transcribed_RNA"/>
</dbReference>
<accession>A0A0A9GGJ9</accession>
<dbReference type="AlphaFoldDB" id="A0A0A9GGJ9"/>
<evidence type="ECO:0000313" key="1">
    <source>
        <dbReference type="EMBL" id="JAE19813.1"/>
    </source>
</evidence>
<sequence length="61" mass="6867">MLATMLLGQPVPLLPYQLCERRAGVRRTAAAVFKMRRFCCITSFCTCDATRFHVHVVLAPV</sequence>
<reference evidence="1" key="2">
    <citation type="journal article" date="2015" name="Data Brief">
        <title>Shoot transcriptome of the giant reed, Arundo donax.</title>
        <authorList>
            <person name="Barrero R.A."/>
            <person name="Guerrero F.D."/>
            <person name="Moolhuijzen P."/>
            <person name="Goolsby J.A."/>
            <person name="Tidwell J."/>
            <person name="Bellgard S.E."/>
            <person name="Bellgard M.I."/>
        </authorList>
    </citation>
    <scope>NUCLEOTIDE SEQUENCE</scope>
    <source>
        <tissue evidence="1">Shoot tissue taken approximately 20 cm above the soil surface</tissue>
    </source>
</reference>